<dbReference type="EMBL" id="CP039543">
    <property type="protein sequence ID" value="QJT09406.1"/>
    <property type="molecule type" value="Genomic_DNA"/>
</dbReference>
<reference evidence="12 13" key="1">
    <citation type="submission" date="2019-04" db="EMBL/GenBank/DDBJ databases">
        <title>Isolation and culture of sulfate reducing bacteria from the cold seep of the South China Sea.</title>
        <authorList>
            <person name="Sun C."/>
            <person name="Liu R."/>
        </authorList>
    </citation>
    <scope>NUCLEOTIDE SEQUENCE [LARGE SCALE GENOMIC DNA]</scope>
    <source>
        <strain evidence="12 13">CS1</strain>
    </source>
</reference>
<evidence type="ECO:0000256" key="11">
    <source>
        <dbReference type="SAM" id="MobiDB-lite"/>
    </source>
</evidence>
<dbReference type="InterPro" id="IPR001948">
    <property type="entry name" value="Peptidase_M18"/>
</dbReference>
<keyword evidence="8 9" id="KW-0482">Metalloprotease</keyword>
<dbReference type="SUPFAM" id="SSF101821">
    <property type="entry name" value="Aminopeptidase/glucanase lid domain"/>
    <property type="match status" value="1"/>
</dbReference>
<evidence type="ECO:0000256" key="7">
    <source>
        <dbReference type="ARBA" id="ARBA00022833"/>
    </source>
</evidence>
<evidence type="ECO:0000256" key="6">
    <source>
        <dbReference type="ARBA" id="ARBA00022801"/>
    </source>
</evidence>
<evidence type="ECO:0000256" key="9">
    <source>
        <dbReference type="RuleBase" id="RU004386"/>
    </source>
</evidence>
<keyword evidence="3 9" id="KW-0031">Aminopeptidase</keyword>
<dbReference type="RefSeq" id="WP_171267355.1">
    <property type="nucleotide sequence ID" value="NZ_CP039543.1"/>
</dbReference>
<dbReference type="Pfam" id="PF02127">
    <property type="entry name" value="Peptidase_M18"/>
    <property type="match status" value="1"/>
</dbReference>
<protein>
    <recommendedName>
        <fullName evidence="10">M18 family aminopeptidase</fullName>
        <ecNumber evidence="10">3.4.11.-</ecNumber>
    </recommendedName>
</protein>
<dbReference type="Proteomes" id="UP000503251">
    <property type="component" value="Chromosome"/>
</dbReference>
<evidence type="ECO:0000256" key="3">
    <source>
        <dbReference type="ARBA" id="ARBA00022438"/>
    </source>
</evidence>
<sequence>MSDTPLFSSTKSCWETYTSDEHRAAMDDTAVRYLDFLTRCKTEREVVAYVSEKAAAAGFSDDPASGKYMRVFHDKTILLARRGSKDPSHGFRLVGAHGDCPRIDLKQHPLYEEVGVGLAKTHYYGGVRKYQWLSRPLAIHGVIVKTDGEVVRVVLGEADDEPCFCIADLLPHLAQKQSEQKLSEAFDAEKLSVIMGHEPLPKPADGEEKKSDTPEDKDAKSREANPVKAHILEILRDKYGIAEEDLYSAELQAVPAGPARFVGLDRALLGGYGHDDRINVFAGLEAMLSLEDEPEHCQIAIFWDKEEIGSDGSTGAKSRFMEYCVQDLIDAWSPGASFGRVMENTKAISADTHAAIDPDYQELHEKLNAALIGHGPTFCKFTGHRGKYMANDAHPEYVAWLRRIVNEAGIPWQMAELGKVDQGGGGTVAKHLAEYGMDIIDMGPPVLSMHGPFELASKADLYATVLVLKTFFAS</sequence>
<name>A0ABX6NFK7_9BACT</name>
<feature type="region of interest" description="Disordered" evidence="11">
    <location>
        <begin position="197"/>
        <end position="223"/>
    </location>
</feature>
<dbReference type="Gene3D" id="2.30.250.10">
    <property type="entry name" value="Aminopeptidase i, Domain 2"/>
    <property type="match status" value="1"/>
</dbReference>
<organism evidence="12 13">
    <name type="scientific">Oceanidesulfovibrio marinus</name>
    <dbReference type="NCBI Taxonomy" id="370038"/>
    <lineage>
        <taxon>Bacteria</taxon>
        <taxon>Pseudomonadati</taxon>
        <taxon>Thermodesulfobacteriota</taxon>
        <taxon>Desulfovibrionia</taxon>
        <taxon>Desulfovibrionales</taxon>
        <taxon>Desulfovibrionaceae</taxon>
        <taxon>Oceanidesulfovibrio</taxon>
    </lineage>
</organism>
<evidence type="ECO:0000256" key="4">
    <source>
        <dbReference type="ARBA" id="ARBA00022670"/>
    </source>
</evidence>
<dbReference type="GO" id="GO:0004177">
    <property type="term" value="F:aminopeptidase activity"/>
    <property type="evidence" value="ECO:0007669"/>
    <property type="project" value="UniProtKB-KW"/>
</dbReference>
<keyword evidence="6 9" id="KW-0378">Hydrolase</keyword>
<keyword evidence="4 9" id="KW-0645">Protease</keyword>
<comment type="similarity">
    <text evidence="2 9">Belongs to the peptidase M18 family.</text>
</comment>
<dbReference type="InterPro" id="IPR023358">
    <property type="entry name" value="Peptidase_M18_dom2"/>
</dbReference>
<dbReference type="PANTHER" id="PTHR28570">
    <property type="entry name" value="ASPARTYL AMINOPEPTIDASE"/>
    <property type="match status" value="1"/>
</dbReference>
<evidence type="ECO:0000256" key="2">
    <source>
        <dbReference type="ARBA" id="ARBA00008290"/>
    </source>
</evidence>
<evidence type="ECO:0000256" key="8">
    <source>
        <dbReference type="ARBA" id="ARBA00023049"/>
    </source>
</evidence>
<keyword evidence="13" id="KW-1185">Reference proteome</keyword>
<comment type="cofactor">
    <cofactor evidence="1 10">
        <name>Zn(2+)</name>
        <dbReference type="ChEBI" id="CHEBI:29105"/>
    </cofactor>
</comment>
<evidence type="ECO:0000313" key="13">
    <source>
        <dbReference type="Proteomes" id="UP000503251"/>
    </source>
</evidence>
<accession>A0ABX6NFK7</accession>
<feature type="compositionally biased region" description="Basic and acidic residues" evidence="11">
    <location>
        <begin position="204"/>
        <end position="223"/>
    </location>
</feature>
<keyword evidence="7 9" id="KW-0862">Zinc</keyword>
<gene>
    <name evidence="12" type="ORF">E8L03_10840</name>
</gene>
<evidence type="ECO:0000256" key="10">
    <source>
        <dbReference type="RuleBase" id="RU004387"/>
    </source>
</evidence>
<evidence type="ECO:0000256" key="5">
    <source>
        <dbReference type="ARBA" id="ARBA00022723"/>
    </source>
</evidence>
<dbReference type="Gene3D" id="3.40.630.10">
    <property type="entry name" value="Zn peptidases"/>
    <property type="match status" value="1"/>
</dbReference>
<evidence type="ECO:0000313" key="12">
    <source>
        <dbReference type="EMBL" id="QJT09406.1"/>
    </source>
</evidence>
<evidence type="ECO:0000256" key="1">
    <source>
        <dbReference type="ARBA" id="ARBA00001947"/>
    </source>
</evidence>
<dbReference type="PRINTS" id="PR00932">
    <property type="entry name" value="AMINO1PTASE"/>
</dbReference>
<dbReference type="NCBIfam" id="NF002600">
    <property type="entry name" value="PRK02256.1"/>
    <property type="match status" value="1"/>
</dbReference>
<dbReference type="SUPFAM" id="SSF53187">
    <property type="entry name" value="Zn-dependent exopeptidases"/>
    <property type="match status" value="1"/>
</dbReference>
<dbReference type="EC" id="3.4.11.-" evidence="10"/>
<dbReference type="PANTHER" id="PTHR28570:SF2">
    <property type="entry name" value="M18 FAMILY AMINOPEPTIDASE 1-RELATED"/>
    <property type="match status" value="1"/>
</dbReference>
<keyword evidence="5 9" id="KW-0479">Metal-binding</keyword>
<proteinExistence type="inferred from homology"/>